<protein>
    <submittedName>
        <fullName evidence="2">Uncharacterized protein</fullName>
    </submittedName>
</protein>
<accession>E4YEF1</accession>
<sequence>MQFQLISRNRRIRVHTRKSLNSYLFSKRPQFDDPYSIDEDFVRRVRQSHLDREDSEAREHLRLQDLANFDPEELSGSDTGMFCSDNEGDLEDDTDEEEGDSGGDSDGDEEEEFEEDEEDDEENIEEELIEQIEMEMDDAGDDFDDGGSNNLMDDDTNEGILDQEQGIRLIVKSFISQTHLSRIFTGDSFY</sequence>
<evidence type="ECO:0000313" key="2">
    <source>
        <dbReference type="EMBL" id="CBY33888.1"/>
    </source>
</evidence>
<reference evidence="2" key="1">
    <citation type="journal article" date="2010" name="Science">
        <title>Plasticity of animal genome architecture unmasked by rapid evolution of a pelagic tunicate.</title>
        <authorList>
            <person name="Denoeud F."/>
            <person name="Henriet S."/>
            <person name="Mungpakdee S."/>
            <person name="Aury J.M."/>
            <person name="Da Silva C."/>
            <person name="Brinkmann H."/>
            <person name="Mikhaleva J."/>
            <person name="Olsen L.C."/>
            <person name="Jubin C."/>
            <person name="Canestro C."/>
            <person name="Bouquet J.M."/>
            <person name="Danks G."/>
            <person name="Poulain J."/>
            <person name="Campsteijn C."/>
            <person name="Adamski M."/>
            <person name="Cross I."/>
            <person name="Yadetie F."/>
            <person name="Muffato M."/>
            <person name="Louis A."/>
            <person name="Butcher S."/>
            <person name="Tsagkogeorga G."/>
            <person name="Konrad A."/>
            <person name="Singh S."/>
            <person name="Jensen M.F."/>
            <person name="Cong E.H."/>
            <person name="Eikeseth-Otteraa H."/>
            <person name="Noel B."/>
            <person name="Anthouard V."/>
            <person name="Porcel B.M."/>
            <person name="Kachouri-Lafond R."/>
            <person name="Nishino A."/>
            <person name="Ugolini M."/>
            <person name="Chourrout P."/>
            <person name="Nishida H."/>
            <person name="Aasland R."/>
            <person name="Huzurbazar S."/>
            <person name="Westhof E."/>
            <person name="Delsuc F."/>
            <person name="Lehrach H."/>
            <person name="Reinhardt R."/>
            <person name="Weissenbach J."/>
            <person name="Roy S.W."/>
            <person name="Artiguenave F."/>
            <person name="Postlethwait J.H."/>
            <person name="Manak J.R."/>
            <person name="Thompson E.M."/>
            <person name="Jaillon O."/>
            <person name="Du Pasquier L."/>
            <person name="Boudinot P."/>
            <person name="Liberles D.A."/>
            <person name="Volff J.N."/>
            <person name="Philippe H."/>
            <person name="Lenhard B."/>
            <person name="Roest Crollius H."/>
            <person name="Wincker P."/>
            <person name="Chourrout D."/>
        </authorList>
    </citation>
    <scope>NUCLEOTIDE SEQUENCE [LARGE SCALE GENOMIC DNA]</scope>
</reference>
<name>E4YEF1_OIKDI</name>
<organism evidence="2">
    <name type="scientific">Oikopleura dioica</name>
    <name type="common">Tunicate</name>
    <dbReference type="NCBI Taxonomy" id="34765"/>
    <lineage>
        <taxon>Eukaryota</taxon>
        <taxon>Metazoa</taxon>
        <taxon>Chordata</taxon>
        <taxon>Tunicata</taxon>
        <taxon>Appendicularia</taxon>
        <taxon>Copelata</taxon>
        <taxon>Oikopleuridae</taxon>
        <taxon>Oikopleura</taxon>
    </lineage>
</organism>
<evidence type="ECO:0000256" key="1">
    <source>
        <dbReference type="SAM" id="MobiDB-lite"/>
    </source>
</evidence>
<proteinExistence type="predicted"/>
<feature type="compositionally biased region" description="Acidic residues" evidence="1">
    <location>
        <begin position="86"/>
        <end position="145"/>
    </location>
</feature>
<dbReference type="AlphaFoldDB" id="E4YEF1"/>
<dbReference type="Proteomes" id="UP000011014">
    <property type="component" value="Unassembled WGS sequence"/>
</dbReference>
<dbReference type="EMBL" id="FN654456">
    <property type="protein sequence ID" value="CBY33888.1"/>
    <property type="molecule type" value="Genomic_DNA"/>
</dbReference>
<gene>
    <name evidence="2" type="ORF">GSOID_T00021857001</name>
</gene>
<feature type="region of interest" description="Disordered" evidence="1">
    <location>
        <begin position="62"/>
        <end position="158"/>
    </location>
</feature>